<dbReference type="Gramene" id="TraesPARA_EIv1.0_1252630.4">
    <property type="protein sequence ID" value="TraesPARA_EIv1.0_1252630.4.CDS"/>
    <property type="gene ID" value="TraesPARA_EIv1.0_1252630"/>
</dbReference>
<dbReference type="Pfam" id="PF00067">
    <property type="entry name" value="p450"/>
    <property type="match status" value="1"/>
</dbReference>
<dbReference type="Gramene" id="TraesNOR4A03G02139390.1">
    <property type="protein sequence ID" value="TraesNOR4A03G02139390.1"/>
    <property type="gene ID" value="TraesNOR4A03G02139390"/>
</dbReference>
<dbReference type="Gramene" id="TraesJUL4A03G02136620.1">
    <property type="protein sequence ID" value="TraesJUL4A03G02136620.1"/>
    <property type="gene ID" value="TraesJUL4A03G02136620"/>
</dbReference>
<keyword evidence="9 12" id="KW-0503">Monooxygenase</keyword>
<dbReference type="Gramene" id="TraesLDM4A03G02116070.1">
    <property type="protein sequence ID" value="TraesLDM4A03G02116070.1"/>
    <property type="gene ID" value="TraesLDM4A03G02116070"/>
</dbReference>
<dbReference type="Proteomes" id="UP000019116">
    <property type="component" value="Chromosome 4A"/>
</dbReference>
<evidence type="ECO:0000256" key="11">
    <source>
        <dbReference type="PIRSR" id="PIRSR602401-1"/>
    </source>
</evidence>
<evidence type="ECO:0000256" key="12">
    <source>
        <dbReference type="RuleBase" id="RU000461"/>
    </source>
</evidence>
<dbReference type="GeneID" id="123086650"/>
<dbReference type="RefSeq" id="XP_044364361.1">
    <property type="nucleotide sequence ID" value="XM_044508426.1"/>
</dbReference>
<dbReference type="RefSeq" id="XP_044364362.1">
    <property type="nucleotide sequence ID" value="XM_044508427.1"/>
</dbReference>
<dbReference type="PANTHER" id="PTHR24282">
    <property type="entry name" value="CYTOCHROME P450 FAMILY MEMBER"/>
    <property type="match status" value="1"/>
</dbReference>
<dbReference type="Gramene" id="TraesCS4A02G216000.1">
    <property type="protein sequence ID" value="TraesCS4A02G216000.1"/>
    <property type="gene ID" value="TraesCS4A02G216000"/>
</dbReference>
<dbReference type="STRING" id="4565.A0A3B6HXZ8"/>
<keyword evidence="7 12" id="KW-0560">Oxidoreductase</keyword>
<name>A0A3B6HXZ8_WHEAT</name>
<evidence type="ECO:0000256" key="5">
    <source>
        <dbReference type="ARBA" id="ARBA00022723"/>
    </source>
</evidence>
<dbReference type="Gramene" id="TraesPARA_EIv1.0_1252630.7">
    <property type="protein sequence ID" value="TraesPARA_EIv1.0_1252630.7.CDS"/>
    <property type="gene ID" value="TraesPARA_EIv1.0_1252630"/>
</dbReference>
<dbReference type="InterPro" id="IPR036396">
    <property type="entry name" value="Cyt_P450_sf"/>
</dbReference>
<comment type="cofactor">
    <cofactor evidence="11">
        <name>heme</name>
        <dbReference type="ChEBI" id="CHEBI:30413"/>
    </cofactor>
</comment>
<dbReference type="GO" id="GO:0020037">
    <property type="term" value="F:heme binding"/>
    <property type="evidence" value="ECO:0007669"/>
    <property type="project" value="InterPro"/>
</dbReference>
<evidence type="ECO:0000256" key="7">
    <source>
        <dbReference type="ARBA" id="ARBA00023002"/>
    </source>
</evidence>
<dbReference type="Gene3D" id="1.10.630.10">
    <property type="entry name" value="Cytochrome P450"/>
    <property type="match status" value="1"/>
</dbReference>
<dbReference type="GO" id="GO:0005506">
    <property type="term" value="F:iron ion binding"/>
    <property type="evidence" value="ECO:0007669"/>
    <property type="project" value="InterPro"/>
</dbReference>
<dbReference type="Gramene" id="TraesPARA_EIv1.0_1252630.2">
    <property type="protein sequence ID" value="TraesPARA_EIv1.0_1252630.2.CDS"/>
    <property type="gene ID" value="TraesPARA_EIv1.0_1252630"/>
</dbReference>
<dbReference type="SMR" id="A0A3B6HXZ8"/>
<sequence>MGKLHLLALLLPVLLGLPLLYICEILWLRPERIRKKLRKQGVRGPRPTLLYGNTQEIKRIRQEALPAQKQDTSNYMSTLFPQFMIWRETYGSVFLYSTGAVEILYVSDPGMVKDMSHCTSSELGKPIFIQKSRKPLFGEGILVANGNIWAYQRKIIAQEFFMEKIKVMIELIVEASAPLLEAWDSMLDGTGGSREIDVDGYLRSFSADVIARACFGSNFATGEEIFYKLRQLQKAISQQDALVGLSAVWKSLPTKANREIQKLEQEVRLLILNVAKEHSRGSSSEHDDCIKTKHNGLLRSIVNSARHCPASFRGSAEDYIVDNCKSIYFAGHETTAVTVTWCLMLLATHPAWQDRARAEALEVCRGGTELDVDVLRRLKTITMVIQETLRLYPPGSLIMREALKDFKLGGLDIPRGTIIQIAIAMLHLDKDVWGQDAGEFRPDRFANGAAAACEPSHMYLPFGHGPRICAGQNLAMMELKVVLVRLLSKFAFAPSPGYRHAPLFRLTVEPGFGMPLVVTKLP</sequence>
<reference evidence="14" key="1">
    <citation type="submission" date="2018-08" db="EMBL/GenBank/DDBJ databases">
        <authorList>
            <person name="Rossello M."/>
        </authorList>
    </citation>
    <scope>NUCLEOTIDE SEQUENCE [LARGE SCALE GENOMIC DNA]</scope>
    <source>
        <strain evidence="14">cv. Chinese Spring</strain>
    </source>
</reference>
<evidence type="ECO:0000256" key="2">
    <source>
        <dbReference type="ARBA" id="ARBA00010617"/>
    </source>
</evidence>
<keyword evidence="10 13" id="KW-0472">Membrane</keyword>
<dbReference type="GO" id="GO:0016705">
    <property type="term" value="F:oxidoreductase activity, acting on paired donors, with incorporation or reduction of molecular oxygen"/>
    <property type="evidence" value="ECO:0007669"/>
    <property type="project" value="InterPro"/>
</dbReference>
<dbReference type="GO" id="GO:0004497">
    <property type="term" value="F:monooxygenase activity"/>
    <property type="evidence" value="ECO:0000318"/>
    <property type="project" value="GO_Central"/>
</dbReference>
<dbReference type="PRINTS" id="PR00463">
    <property type="entry name" value="EP450I"/>
</dbReference>
<evidence type="ECO:0000256" key="4">
    <source>
        <dbReference type="ARBA" id="ARBA00022692"/>
    </source>
</evidence>
<dbReference type="PRINTS" id="PR00385">
    <property type="entry name" value="P450"/>
</dbReference>
<dbReference type="InterPro" id="IPR001128">
    <property type="entry name" value="Cyt_P450"/>
</dbReference>
<dbReference type="GO" id="GO:0006629">
    <property type="term" value="P:lipid metabolic process"/>
    <property type="evidence" value="ECO:0007669"/>
    <property type="project" value="UniProtKB-ARBA"/>
</dbReference>
<evidence type="ECO:0000256" key="6">
    <source>
        <dbReference type="ARBA" id="ARBA00022989"/>
    </source>
</evidence>
<evidence type="ECO:0000256" key="1">
    <source>
        <dbReference type="ARBA" id="ARBA00004370"/>
    </source>
</evidence>
<accession>A0A3B6HXZ8</accession>
<keyword evidence="8 11" id="KW-0408">Iron</keyword>
<dbReference type="InterPro" id="IPR017972">
    <property type="entry name" value="Cyt_P450_CS"/>
</dbReference>
<gene>
    <name evidence="14" type="primary">LOC123086650</name>
</gene>
<dbReference type="Gramene" id="TraesCS4A03G0573300.1">
    <property type="protein sequence ID" value="TraesCS4A03G0573300.1.CDS"/>
    <property type="gene ID" value="TraesCS4A03G0573300"/>
</dbReference>
<proteinExistence type="inferred from homology"/>
<feature type="transmembrane region" description="Helical" evidence="13">
    <location>
        <begin position="6"/>
        <end position="28"/>
    </location>
</feature>
<dbReference type="AlphaFoldDB" id="A0A3B6HXZ8"/>
<dbReference type="Gramene" id="TraesLAC4A03G02071370.1">
    <property type="protein sequence ID" value="TraesLAC4A03G02071370.1"/>
    <property type="gene ID" value="TraesLAC4A03G02071370"/>
</dbReference>
<evidence type="ECO:0000313" key="14">
    <source>
        <dbReference type="EnsemblPlants" id="TraesCS4A02G216000.1"/>
    </source>
</evidence>
<dbReference type="InterPro" id="IPR050665">
    <property type="entry name" value="Cytochrome_P450_Monooxygen"/>
</dbReference>
<dbReference type="Gramene" id="TraesPARA_EIv1.0_1252630.6">
    <property type="protein sequence ID" value="TraesPARA_EIv1.0_1252630.6.CDS"/>
    <property type="gene ID" value="TraesPARA_EIv1.0_1252630"/>
</dbReference>
<dbReference type="SUPFAM" id="SSF48264">
    <property type="entry name" value="Cytochrome P450"/>
    <property type="match status" value="1"/>
</dbReference>
<organism evidence="14">
    <name type="scientific">Triticum aestivum</name>
    <name type="common">Wheat</name>
    <dbReference type="NCBI Taxonomy" id="4565"/>
    <lineage>
        <taxon>Eukaryota</taxon>
        <taxon>Viridiplantae</taxon>
        <taxon>Streptophyta</taxon>
        <taxon>Embryophyta</taxon>
        <taxon>Tracheophyta</taxon>
        <taxon>Spermatophyta</taxon>
        <taxon>Magnoliopsida</taxon>
        <taxon>Liliopsida</taxon>
        <taxon>Poales</taxon>
        <taxon>Poaceae</taxon>
        <taxon>BOP clade</taxon>
        <taxon>Pooideae</taxon>
        <taxon>Triticodae</taxon>
        <taxon>Triticeae</taxon>
        <taxon>Triticinae</taxon>
        <taxon>Triticum</taxon>
    </lineage>
</organism>
<dbReference type="PANTHER" id="PTHR24282:SF99">
    <property type="entry name" value="CYTOCHROME P450 714A1"/>
    <property type="match status" value="1"/>
</dbReference>
<dbReference type="Gramene" id="TraesMAC4A03G02116960.1">
    <property type="protein sequence ID" value="TraesMAC4A03G02116960.1"/>
    <property type="gene ID" value="TraesMAC4A03G02116960"/>
</dbReference>
<keyword evidence="6 13" id="KW-1133">Transmembrane helix</keyword>
<dbReference type="Gramene" id="TraesPARA_EIv1.0_1252630.5">
    <property type="protein sequence ID" value="TraesPARA_EIv1.0_1252630.5.CDS"/>
    <property type="gene ID" value="TraesPARA_EIv1.0_1252630"/>
</dbReference>
<dbReference type="KEGG" id="taes:123086650"/>
<keyword evidence="5 11" id="KW-0479">Metal-binding</keyword>
<feature type="binding site" description="axial binding residue" evidence="11">
    <location>
        <position position="469"/>
    </location>
    <ligand>
        <name>heme</name>
        <dbReference type="ChEBI" id="CHEBI:30413"/>
    </ligand>
    <ligandPart>
        <name>Fe</name>
        <dbReference type="ChEBI" id="CHEBI:18248"/>
    </ligandPart>
</feature>
<reference evidence="14" key="2">
    <citation type="submission" date="2018-10" db="UniProtKB">
        <authorList>
            <consortium name="EnsemblPlants"/>
        </authorList>
    </citation>
    <scope>IDENTIFICATION</scope>
</reference>
<keyword evidence="3 11" id="KW-0349">Heme</keyword>
<evidence type="ECO:0000256" key="13">
    <source>
        <dbReference type="SAM" id="Phobius"/>
    </source>
</evidence>
<dbReference type="RefSeq" id="XP_044364363.1">
    <property type="nucleotide sequence ID" value="XM_044508428.1"/>
</dbReference>
<keyword evidence="15" id="KW-1185">Reference proteome</keyword>
<evidence type="ECO:0000256" key="3">
    <source>
        <dbReference type="ARBA" id="ARBA00022617"/>
    </source>
</evidence>
<dbReference type="Gramene" id="TraesSYM4A03G02144960.1">
    <property type="protein sequence ID" value="TraesSYM4A03G02144960.1"/>
    <property type="gene ID" value="TraesSYM4A03G02144960"/>
</dbReference>
<dbReference type="OMA" id="SIDHEWH"/>
<dbReference type="Gramene" id="TraesPARA_EIv1.0_1252630.3">
    <property type="protein sequence ID" value="TraesPARA_EIv1.0_1252630.3.CDS"/>
    <property type="gene ID" value="TraesPARA_EIv1.0_1252630"/>
</dbReference>
<dbReference type="PROSITE" id="PS00086">
    <property type="entry name" value="CYTOCHROME_P450"/>
    <property type="match status" value="1"/>
</dbReference>
<protein>
    <recommendedName>
        <fullName evidence="16">Cytochrome P450</fullName>
    </recommendedName>
</protein>
<dbReference type="Gramene" id="TraesJAG4A03G02118490.1">
    <property type="protein sequence ID" value="TraesJAG4A03G02118490.1"/>
    <property type="gene ID" value="TraesJAG4A03G02118490"/>
</dbReference>
<comment type="subcellular location">
    <subcellularLocation>
        <location evidence="1">Membrane</location>
    </subcellularLocation>
</comment>
<keyword evidence="4 13" id="KW-0812">Transmembrane</keyword>
<dbReference type="Gramene" id="TraesCLE_scaffold_061217_01G000400.1">
    <property type="protein sequence ID" value="TraesCLE_scaffold_061217_01G000400.1"/>
    <property type="gene ID" value="TraesCLE_scaffold_061217_01G000400"/>
</dbReference>
<evidence type="ECO:0000256" key="9">
    <source>
        <dbReference type="ARBA" id="ARBA00023033"/>
    </source>
</evidence>
<evidence type="ECO:0008006" key="16">
    <source>
        <dbReference type="Google" id="ProtNLM"/>
    </source>
</evidence>
<dbReference type="Gramene" id="TraesSTA4A03G02114040.1">
    <property type="protein sequence ID" value="TraesSTA4A03G02114040.1"/>
    <property type="gene ID" value="TraesSTA4A03G02114040"/>
</dbReference>
<dbReference type="InterPro" id="IPR002401">
    <property type="entry name" value="Cyt_P450_E_grp-I"/>
</dbReference>
<evidence type="ECO:0000256" key="10">
    <source>
        <dbReference type="ARBA" id="ARBA00023136"/>
    </source>
</evidence>
<comment type="similarity">
    <text evidence="2 12">Belongs to the cytochrome P450 family.</text>
</comment>
<dbReference type="GO" id="GO:0016020">
    <property type="term" value="C:membrane"/>
    <property type="evidence" value="ECO:0007669"/>
    <property type="project" value="UniProtKB-SubCell"/>
</dbReference>
<dbReference type="EnsemblPlants" id="TraesCS4A02G216000.1">
    <property type="protein sequence ID" value="TraesCS4A02G216000.1"/>
    <property type="gene ID" value="TraesCS4A02G216000"/>
</dbReference>
<dbReference type="Gramene" id="TraesPARA_EIv1.0_1252630.1">
    <property type="protein sequence ID" value="TraesPARA_EIv1.0_1252630.1.CDS"/>
    <property type="gene ID" value="TraesPARA_EIv1.0_1252630"/>
</dbReference>
<dbReference type="Gramene" id="TraesARI4A03G02154860.1">
    <property type="protein sequence ID" value="TraesARI4A03G02154860.1"/>
    <property type="gene ID" value="TraesARI4A03G02154860"/>
</dbReference>
<evidence type="ECO:0000313" key="15">
    <source>
        <dbReference type="Proteomes" id="UP000019116"/>
    </source>
</evidence>
<dbReference type="Gramene" id="TraesCAD_scaffold_061230_01G000300.1">
    <property type="protein sequence ID" value="TraesCAD_scaffold_061230_01G000300.1"/>
    <property type="gene ID" value="TraesCAD_scaffold_061230_01G000300"/>
</dbReference>
<dbReference type="OrthoDB" id="1470350at2759"/>
<evidence type="ECO:0000256" key="8">
    <source>
        <dbReference type="ARBA" id="ARBA00023004"/>
    </source>
</evidence>